<sequence length="80" mass="8961">MYIQAKGGLCSGRSPEKGFRVTVSNMDKKNNSTNKNESSTQKNDTQSSNLKEPKKCDSCSYKCVNDTLLDSHKKSHQAFR</sequence>
<evidence type="ECO:0000313" key="3">
    <source>
        <dbReference type="WBParaSite" id="SSTP_0001200450.1"/>
    </source>
</evidence>
<evidence type="ECO:0000259" key="2">
    <source>
        <dbReference type="PROSITE" id="PS00028"/>
    </source>
</evidence>
<dbReference type="WBParaSite" id="SSTP_0001200450.1">
    <property type="protein sequence ID" value="SSTP_0001200450.1"/>
    <property type="gene ID" value="SSTP_0001200450"/>
</dbReference>
<feature type="region of interest" description="Disordered" evidence="1">
    <location>
        <begin position="1"/>
        <end position="57"/>
    </location>
</feature>
<organism evidence="3">
    <name type="scientific">Strongyloides stercoralis</name>
    <name type="common">Threadworm</name>
    <dbReference type="NCBI Taxonomy" id="6248"/>
    <lineage>
        <taxon>Eukaryota</taxon>
        <taxon>Metazoa</taxon>
        <taxon>Ecdysozoa</taxon>
        <taxon>Nematoda</taxon>
        <taxon>Chromadorea</taxon>
        <taxon>Rhabditida</taxon>
        <taxon>Tylenchina</taxon>
        <taxon>Panagrolaimomorpha</taxon>
        <taxon>Strongyloidoidea</taxon>
        <taxon>Strongyloididae</taxon>
        <taxon>Strongyloides</taxon>
    </lineage>
</organism>
<feature type="domain" description="C2H2-type" evidence="2">
    <location>
        <begin position="56"/>
        <end position="76"/>
    </location>
</feature>
<feature type="compositionally biased region" description="Low complexity" evidence="1">
    <location>
        <begin position="31"/>
        <end position="43"/>
    </location>
</feature>
<reference evidence="3" key="1">
    <citation type="submission" date="2015-08" db="UniProtKB">
        <authorList>
            <consortium name="WormBaseParasite"/>
        </authorList>
    </citation>
    <scope>IDENTIFICATION</scope>
</reference>
<accession>A0A0K0ERC3</accession>
<dbReference type="InterPro" id="IPR013087">
    <property type="entry name" value="Znf_C2H2_type"/>
</dbReference>
<proteinExistence type="predicted"/>
<name>A0A0K0ERC3_STRER</name>
<dbReference type="AlphaFoldDB" id="A0A0K0ERC3"/>
<dbReference type="PROSITE" id="PS00028">
    <property type="entry name" value="ZINC_FINGER_C2H2_1"/>
    <property type="match status" value="1"/>
</dbReference>
<protein>
    <submittedName>
        <fullName evidence="3">C2H2-type domain-containing protein</fullName>
    </submittedName>
</protein>
<evidence type="ECO:0000256" key="1">
    <source>
        <dbReference type="SAM" id="MobiDB-lite"/>
    </source>
</evidence>